<name>A0A6A5KSC5_9PLEO</name>
<feature type="transmembrane region" description="Helical" evidence="7">
    <location>
        <begin position="379"/>
        <end position="402"/>
    </location>
</feature>
<feature type="transmembrane region" description="Helical" evidence="7">
    <location>
        <begin position="186"/>
        <end position="207"/>
    </location>
</feature>
<dbReference type="Proteomes" id="UP000800040">
    <property type="component" value="Unassembled WGS sequence"/>
</dbReference>
<evidence type="ECO:0000313" key="10">
    <source>
        <dbReference type="Proteomes" id="UP000800040"/>
    </source>
</evidence>
<protein>
    <submittedName>
        <fullName evidence="9">MFS general substrate transporter</fullName>
    </submittedName>
</protein>
<evidence type="ECO:0000313" key="9">
    <source>
        <dbReference type="EMBL" id="KAF1838359.1"/>
    </source>
</evidence>
<feature type="transmembrane region" description="Helical" evidence="7">
    <location>
        <begin position="354"/>
        <end position="373"/>
    </location>
</feature>
<feature type="transmembrane region" description="Helical" evidence="7">
    <location>
        <begin position="126"/>
        <end position="148"/>
    </location>
</feature>
<dbReference type="Pfam" id="PF07690">
    <property type="entry name" value="MFS_1"/>
    <property type="match status" value="1"/>
</dbReference>
<proteinExistence type="predicted"/>
<feature type="transmembrane region" description="Helical" evidence="7">
    <location>
        <begin position="219"/>
        <end position="241"/>
    </location>
</feature>
<evidence type="ECO:0000259" key="8">
    <source>
        <dbReference type="PROSITE" id="PS50850"/>
    </source>
</evidence>
<evidence type="ECO:0000256" key="5">
    <source>
        <dbReference type="ARBA" id="ARBA00023136"/>
    </source>
</evidence>
<evidence type="ECO:0000256" key="1">
    <source>
        <dbReference type="ARBA" id="ARBA00004141"/>
    </source>
</evidence>
<sequence length="506" mass="55931">MASTKETPVDRSSEERTIGEEHLEKHVHTIENLPDPDADLSEEERAAQDKKLLRKLDFKLIPWLSFLYLISFLDRTNIGNAKVDGLQEDLGMTNGQYNSSLTIFFVSYSVFEPLTNVLLKRLRPSIFLPLIMIWWGICMTCMGLVHNYAGLATARWWLGVAEAGLFPGVNYYLSCWYKRSEFGIRAAIFFSAAALAGSFGGLLAAGIAQMGGVGGKPGWAWIFILEGLATIIVGIASYWMVHDFPAEATFLSPDDRARVLRRLQADKQASASHEAFQVKYFWQSITDWKTLMFSIIYMGADGSLYAFSLFLPTIIAGLGYTSTTANLLSVPPYAVAAVVTVLVGWLADRTQQRGYCNIGISLFGIVGFAMLLGSGNSGVQYAGTFLGAIGIYPTIANTISWAANNVEGVYKRGVTLGFVIGWGNINGVVSSNIYRAKDKPRYFLGHGVVLAYLTLWLLGGSIVTRFLLARENKKRKQGARDVWVDGKSEQEILEMGDKRPDFLYTL</sequence>
<dbReference type="GO" id="GO:0022857">
    <property type="term" value="F:transmembrane transporter activity"/>
    <property type="evidence" value="ECO:0007669"/>
    <property type="project" value="InterPro"/>
</dbReference>
<feature type="region of interest" description="Disordered" evidence="6">
    <location>
        <begin position="1"/>
        <end position="41"/>
    </location>
</feature>
<comment type="subcellular location">
    <subcellularLocation>
        <location evidence="1">Membrane</location>
        <topology evidence="1">Multi-pass membrane protein</topology>
    </subcellularLocation>
</comment>
<dbReference type="PANTHER" id="PTHR43791">
    <property type="entry name" value="PERMEASE-RELATED"/>
    <property type="match status" value="1"/>
</dbReference>
<feature type="transmembrane region" description="Helical" evidence="7">
    <location>
        <begin position="446"/>
        <end position="468"/>
    </location>
</feature>
<dbReference type="EMBL" id="ML975253">
    <property type="protein sequence ID" value="KAF1838359.1"/>
    <property type="molecule type" value="Genomic_DNA"/>
</dbReference>
<dbReference type="SUPFAM" id="SSF103473">
    <property type="entry name" value="MFS general substrate transporter"/>
    <property type="match status" value="1"/>
</dbReference>
<feature type="transmembrane region" description="Helical" evidence="7">
    <location>
        <begin position="330"/>
        <end position="347"/>
    </location>
</feature>
<dbReference type="InterPro" id="IPR036259">
    <property type="entry name" value="MFS_trans_sf"/>
</dbReference>
<evidence type="ECO:0000256" key="6">
    <source>
        <dbReference type="SAM" id="MobiDB-lite"/>
    </source>
</evidence>
<gene>
    <name evidence="9" type="ORF">BDW02DRAFT_489468</name>
</gene>
<dbReference type="InterPro" id="IPR020846">
    <property type="entry name" value="MFS_dom"/>
</dbReference>
<dbReference type="PROSITE" id="PS50850">
    <property type="entry name" value="MFS"/>
    <property type="match status" value="1"/>
</dbReference>
<keyword evidence="10" id="KW-1185">Reference proteome</keyword>
<feature type="transmembrane region" description="Helical" evidence="7">
    <location>
        <begin position="154"/>
        <end position="174"/>
    </location>
</feature>
<evidence type="ECO:0000256" key="3">
    <source>
        <dbReference type="ARBA" id="ARBA00022692"/>
    </source>
</evidence>
<dbReference type="FunFam" id="1.20.1250.20:FF:000034">
    <property type="entry name" value="MFS general substrate transporter"/>
    <property type="match status" value="1"/>
</dbReference>
<dbReference type="AlphaFoldDB" id="A0A6A5KSC5"/>
<evidence type="ECO:0000256" key="2">
    <source>
        <dbReference type="ARBA" id="ARBA00022448"/>
    </source>
</evidence>
<feature type="transmembrane region" description="Helical" evidence="7">
    <location>
        <begin position="414"/>
        <end position="434"/>
    </location>
</feature>
<dbReference type="Gene3D" id="1.20.1250.20">
    <property type="entry name" value="MFS general substrate transporter like domains"/>
    <property type="match status" value="2"/>
</dbReference>
<feature type="transmembrane region" description="Helical" evidence="7">
    <location>
        <begin position="295"/>
        <end position="318"/>
    </location>
</feature>
<dbReference type="OrthoDB" id="2962993at2759"/>
<dbReference type="GO" id="GO:0016020">
    <property type="term" value="C:membrane"/>
    <property type="evidence" value="ECO:0007669"/>
    <property type="project" value="UniProtKB-SubCell"/>
</dbReference>
<organism evidence="9 10">
    <name type="scientific">Decorospora gaudefroyi</name>
    <dbReference type="NCBI Taxonomy" id="184978"/>
    <lineage>
        <taxon>Eukaryota</taxon>
        <taxon>Fungi</taxon>
        <taxon>Dikarya</taxon>
        <taxon>Ascomycota</taxon>
        <taxon>Pezizomycotina</taxon>
        <taxon>Dothideomycetes</taxon>
        <taxon>Pleosporomycetidae</taxon>
        <taxon>Pleosporales</taxon>
        <taxon>Pleosporineae</taxon>
        <taxon>Pleosporaceae</taxon>
        <taxon>Decorospora</taxon>
    </lineage>
</organism>
<dbReference type="FunFam" id="1.20.1250.20:FF:000068">
    <property type="entry name" value="MFS general substrate transporter"/>
    <property type="match status" value="1"/>
</dbReference>
<keyword evidence="2" id="KW-0813">Transport</keyword>
<keyword evidence="5 7" id="KW-0472">Membrane</keyword>
<evidence type="ECO:0000256" key="4">
    <source>
        <dbReference type="ARBA" id="ARBA00022989"/>
    </source>
</evidence>
<feature type="domain" description="Major facilitator superfamily (MFS) profile" evidence="8">
    <location>
        <begin position="60"/>
        <end position="506"/>
    </location>
</feature>
<dbReference type="PANTHER" id="PTHR43791:SF19">
    <property type="entry name" value="TRANSPORTER, PUTATIVE (AFU_ORTHOLOGUE AFUA_1G01812)-RELATED"/>
    <property type="match status" value="1"/>
</dbReference>
<feature type="compositionally biased region" description="Basic and acidic residues" evidence="6">
    <location>
        <begin position="7"/>
        <end position="29"/>
    </location>
</feature>
<keyword evidence="3 7" id="KW-0812">Transmembrane</keyword>
<evidence type="ECO:0000256" key="7">
    <source>
        <dbReference type="SAM" id="Phobius"/>
    </source>
</evidence>
<accession>A0A6A5KSC5</accession>
<keyword evidence="4 7" id="KW-1133">Transmembrane helix</keyword>
<dbReference type="InterPro" id="IPR011701">
    <property type="entry name" value="MFS"/>
</dbReference>
<reference evidence="9" key="1">
    <citation type="submission" date="2020-01" db="EMBL/GenBank/DDBJ databases">
        <authorList>
            <consortium name="DOE Joint Genome Institute"/>
            <person name="Haridas S."/>
            <person name="Albert R."/>
            <person name="Binder M."/>
            <person name="Bloem J."/>
            <person name="Labutti K."/>
            <person name="Salamov A."/>
            <person name="Andreopoulos B."/>
            <person name="Baker S.E."/>
            <person name="Barry K."/>
            <person name="Bills G."/>
            <person name="Bluhm B.H."/>
            <person name="Cannon C."/>
            <person name="Castanera R."/>
            <person name="Culley D.E."/>
            <person name="Daum C."/>
            <person name="Ezra D."/>
            <person name="Gonzalez J.B."/>
            <person name="Henrissat B."/>
            <person name="Kuo A."/>
            <person name="Liang C."/>
            <person name="Lipzen A."/>
            <person name="Lutzoni F."/>
            <person name="Magnuson J."/>
            <person name="Mondo S."/>
            <person name="Nolan M."/>
            <person name="Ohm R."/>
            <person name="Pangilinan J."/>
            <person name="Park H.-J."/>
            <person name="Ramirez L."/>
            <person name="Alfaro M."/>
            <person name="Sun H."/>
            <person name="Tritt A."/>
            <person name="Yoshinaga Y."/>
            <person name="Zwiers L.-H."/>
            <person name="Turgeon B.G."/>
            <person name="Goodwin S.B."/>
            <person name="Spatafora J.W."/>
            <person name="Crous P.W."/>
            <person name="Grigoriev I.V."/>
        </authorList>
    </citation>
    <scope>NUCLEOTIDE SEQUENCE</scope>
    <source>
        <strain evidence="9">P77</strain>
    </source>
</reference>